<gene>
    <name evidence="2" type="ORF">DU505_15810</name>
</gene>
<dbReference type="SUPFAM" id="SSF53474">
    <property type="entry name" value="alpha/beta-Hydrolases"/>
    <property type="match status" value="1"/>
</dbReference>
<evidence type="ECO:0000313" key="3">
    <source>
        <dbReference type="Proteomes" id="UP000252405"/>
    </source>
</evidence>
<dbReference type="PROSITE" id="PS51257">
    <property type="entry name" value="PROKAR_LIPOPROTEIN"/>
    <property type="match status" value="1"/>
</dbReference>
<accession>A0A368TT60</accession>
<dbReference type="InterPro" id="IPR051044">
    <property type="entry name" value="MAG_DAG_Lipase"/>
</dbReference>
<protein>
    <submittedName>
        <fullName evidence="2">Alpha/beta fold hydrolase</fullName>
    </submittedName>
</protein>
<evidence type="ECO:0000259" key="1">
    <source>
        <dbReference type="Pfam" id="PF12146"/>
    </source>
</evidence>
<dbReference type="GO" id="GO:0016787">
    <property type="term" value="F:hydrolase activity"/>
    <property type="evidence" value="ECO:0007669"/>
    <property type="project" value="UniProtKB-KW"/>
</dbReference>
<evidence type="ECO:0000313" key="2">
    <source>
        <dbReference type="EMBL" id="RCV87781.1"/>
    </source>
</evidence>
<dbReference type="PANTHER" id="PTHR11614">
    <property type="entry name" value="PHOSPHOLIPASE-RELATED"/>
    <property type="match status" value="1"/>
</dbReference>
<dbReference type="InterPro" id="IPR029058">
    <property type="entry name" value="AB_hydrolase_fold"/>
</dbReference>
<dbReference type="EMBL" id="QPII01000013">
    <property type="protein sequence ID" value="RCV87781.1"/>
    <property type="molecule type" value="Genomic_DNA"/>
</dbReference>
<sequence>MSRLRCILPLALQNGLLKPVWLITALLAVGGCASDATLQSPGPGAEEPRLTTHQVVADDGYRLPLRHWPAQNEAGSVVLAVHGFNDHAGSFNVLADALTRQGVEVYAHDQRGFGTTEQRRLWSGHQRLSDDVALLADLLRERHPHTPLYLIGKSMGAAIVILAMTDDDPPPVDGSVLIAPAVWGREAMPWYQRLGLWLGVRLIPQVSFSVRTTRRLGIEPTDDEAIKRQLAQDPLILRSARVDTLAGLTGAMDSALEAASELPGPTLILYGDEDQVIPAEAFCALLDKLPEPGSKTPGWRLVLYPDGYHMLTRYTQRERTEEDIVAWLTNPAAPLPSGHETSHSQARKTLCH</sequence>
<reference evidence="2 3" key="1">
    <citation type="submission" date="2018-07" db="EMBL/GenBank/DDBJ databases">
        <title>Halomonas montanilacus sp. nov., isolated from Lake Pengyan on Tibetan Plateau.</title>
        <authorList>
            <person name="Lu H."/>
            <person name="Xing P."/>
            <person name="Wu Q."/>
        </authorList>
    </citation>
    <scope>NUCLEOTIDE SEQUENCE [LARGE SCALE GENOMIC DNA]</scope>
    <source>
        <strain evidence="2 3">PYC7W</strain>
    </source>
</reference>
<feature type="domain" description="Serine aminopeptidase S33" evidence="1">
    <location>
        <begin position="76"/>
        <end position="312"/>
    </location>
</feature>
<dbReference type="Proteomes" id="UP000252405">
    <property type="component" value="Unassembled WGS sequence"/>
</dbReference>
<dbReference type="Pfam" id="PF12146">
    <property type="entry name" value="Hydrolase_4"/>
    <property type="match status" value="1"/>
</dbReference>
<dbReference type="RefSeq" id="WP_114479959.1">
    <property type="nucleotide sequence ID" value="NZ_QPII01000013.1"/>
</dbReference>
<dbReference type="PRINTS" id="PR00111">
    <property type="entry name" value="ABHYDROLASE"/>
</dbReference>
<dbReference type="InterPro" id="IPR022742">
    <property type="entry name" value="Hydrolase_4"/>
</dbReference>
<dbReference type="Gene3D" id="3.40.50.1820">
    <property type="entry name" value="alpha/beta hydrolase"/>
    <property type="match status" value="1"/>
</dbReference>
<comment type="caution">
    <text evidence="2">The sequence shown here is derived from an EMBL/GenBank/DDBJ whole genome shotgun (WGS) entry which is preliminary data.</text>
</comment>
<dbReference type="OrthoDB" id="9806902at2"/>
<keyword evidence="2" id="KW-0378">Hydrolase</keyword>
<dbReference type="InterPro" id="IPR000073">
    <property type="entry name" value="AB_hydrolase_1"/>
</dbReference>
<proteinExistence type="predicted"/>
<dbReference type="AlphaFoldDB" id="A0A368TT60"/>
<name>A0A368TT60_9GAMM</name>
<organism evidence="2 3">
    <name type="scientific">Billgrantia montanilacus</name>
    <dbReference type="NCBI Taxonomy" id="2282305"/>
    <lineage>
        <taxon>Bacteria</taxon>
        <taxon>Pseudomonadati</taxon>
        <taxon>Pseudomonadota</taxon>
        <taxon>Gammaproteobacteria</taxon>
        <taxon>Oceanospirillales</taxon>
        <taxon>Halomonadaceae</taxon>
        <taxon>Billgrantia</taxon>
    </lineage>
</organism>
<keyword evidence="3" id="KW-1185">Reference proteome</keyword>